<name>A0ABU2VYU0_9ACTN</name>
<gene>
    <name evidence="2" type="ORF">RM717_09600</name>
</gene>
<keyword evidence="1" id="KW-1133">Transmembrane helix</keyword>
<keyword evidence="1" id="KW-0472">Membrane</keyword>
<dbReference type="Proteomes" id="UP001180556">
    <property type="component" value="Unassembled WGS sequence"/>
</dbReference>
<dbReference type="EMBL" id="JAVRFG010000010">
    <property type="protein sequence ID" value="MDT0490759.1"/>
    <property type="molecule type" value="Genomic_DNA"/>
</dbReference>
<keyword evidence="1" id="KW-0812">Transmembrane</keyword>
<keyword evidence="3" id="KW-1185">Reference proteome</keyword>
<protein>
    <submittedName>
        <fullName evidence="2">Uncharacterized protein</fullName>
    </submittedName>
</protein>
<accession>A0ABU2VYU0</accession>
<proteinExistence type="predicted"/>
<organism evidence="2 3">
    <name type="scientific">Streptomyces stephensoniae</name>
    <dbReference type="NCBI Taxonomy" id="3375367"/>
    <lineage>
        <taxon>Bacteria</taxon>
        <taxon>Bacillati</taxon>
        <taxon>Actinomycetota</taxon>
        <taxon>Actinomycetes</taxon>
        <taxon>Kitasatosporales</taxon>
        <taxon>Streptomycetaceae</taxon>
        <taxon>Streptomyces</taxon>
    </lineage>
</organism>
<evidence type="ECO:0000313" key="2">
    <source>
        <dbReference type="EMBL" id="MDT0490759.1"/>
    </source>
</evidence>
<feature type="transmembrane region" description="Helical" evidence="1">
    <location>
        <begin position="33"/>
        <end position="52"/>
    </location>
</feature>
<reference evidence="3" key="1">
    <citation type="submission" date="2023-07" db="EMBL/GenBank/DDBJ databases">
        <title>30 novel species of actinomycetes from the DSMZ collection.</title>
        <authorList>
            <person name="Nouioui I."/>
        </authorList>
    </citation>
    <scope>NUCLEOTIDE SEQUENCE [LARGE SCALE GENOMIC DNA]</scope>
    <source>
        <strain evidence="3">DSM 40932</strain>
    </source>
</reference>
<evidence type="ECO:0000313" key="3">
    <source>
        <dbReference type="Proteomes" id="UP001180556"/>
    </source>
</evidence>
<dbReference type="RefSeq" id="WP_311598127.1">
    <property type="nucleotide sequence ID" value="NZ_JAVRFG010000010.1"/>
</dbReference>
<evidence type="ECO:0000256" key="1">
    <source>
        <dbReference type="SAM" id="Phobius"/>
    </source>
</evidence>
<sequence>MAKWQMFHEKPTAFDWIVIVAGTWTAASSVSLLWVRVTAGATAAYFAVNMLLHRVRQRRLRRATEAAGLNA</sequence>
<comment type="caution">
    <text evidence="2">The sequence shown here is derived from an EMBL/GenBank/DDBJ whole genome shotgun (WGS) entry which is preliminary data.</text>
</comment>